<dbReference type="Proteomes" id="UP000719267">
    <property type="component" value="Unassembled WGS sequence"/>
</dbReference>
<dbReference type="EMBL" id="JAHWDF010000001">
    <property type="protein sequence ID" value="MBW2960458.1"/>
    <property type="molecule type" value="Genomic_DNA"/>
</dbReference>
<reference evidence="1 2" key="1">
    <citation type="submission" date="2021-07" db="EMBL/GenBank/DDBJ databases">
        <title>Mesonia aestuariivivens sp. nov., isolated from a tidal flat.</title>
        <authorList>
            <person name="Kim Y.-O."/>
            <person name="Yoon J.-H."/>
        </authorList>
    </citation>
    <scope>NUCLEOTIDE SEQUENCE [LARGE SCALE GENOMIC DNA]</scope>
    <source>
        <strain evidence="1 2">JHPTF-M18</strain>
    </source>
</reference>
<dbReference type="RefSeq" id="WP_219038740.1">
    <property type="nucleotide sequence ID" value="NZ_JAHWDF010000001.1"/>
</dbReference>
<comment type="caution">
    <text evidence="1">The sequence shown here is derived from an EMBL/GenBank/DDBJ whole genome shotgun (WGS) entry which is preliminary data.</text>
</comment>
<evidence type="ECO:0000313" key="2">
    <source>
        <dbReference type="Proteomes" id="UP000719267"/>
    </source>
</evidence>
<accession>A0ABS6VXZ6</accession>
<evidence type="ECO:0000313" key="1">
    <source>
        <dbReference type="EMBL" id="MBW2960458.1"/>
    </source>
</evidence>
<gene>
    <name evidence="1" type="ORF">KW502_01420</name>
</gene>
<protein>
    <submittedName>
        <fullName evidence="1">DUF3575 domain-containing protein</fullName>
    </submittedName>
</protein>
<sequence length="185" mass="20833">MKTSLFIVSFFIGIAGFAQQEQDSLSVKKHELKFNLAMAIAGIPELTYEYFIEDNTSVGLSVGVGLDSPEDLDLRLLVTPYYRIFFGKKQNAGFFIEANAAVATYHDKYTYYNYYYDESGDYVRTQVEAIDEKTTNFGLGAAIGFKLLTRNNYVGEIFTGAGRLFGDSNDYEVYPRLGISLGKRF</sequence>
<name>A0ABS6VXZ6_9FLAO</name>
<organism evidence="1 2">
    <name type="scientific">Mesonia aestuariivivens</name>
    <dbReference type="NCBI Taxonomy" id="2796128"/>
    <lineage>
        <taxon>Bacteria</taxon>
        <taxon>Pseudomonadati</taxon>
        <taxon>Bacteroidota</taxon>
        <taxon>Flavobacteriia</taxon>
        <taxon>Flavobacteriales</taxon>
        <taxon>Flavobacteriaceae</taxon>
        <taxon>Mesonia</taxon>
    </lineage>
</organism>
<keyword evidence="2" id="KW-1185">Reference proteome</keyword>
<proteinExistence type="predicted"/>